<dbReference type="Pfam" id="PF22679">
    <property type="entry name" value="T1R_D3-like"/>
    <property type="match status" value="1"/>
</dbReference>
<evidence type="ECO:0000256" key="10">
    <source>
        <dbReference type="RuleBase" id="RU364115"/>
    </source>
</evidence>
<comment type="subunit">
    <text evidence="10">The type I restriction/modification system is composed of three polypeptides R, M and S.</text>
</comment>
<evidence type="ECO:0000256" key="3">
    <source>
        <dbReference type="ARBA" id="ARBA00022722"/>
    </source>
</evidence>
<accession>A0A376GCR4</accession>
<comment type="function">
    <text evidence="10">Subunit R is required for both nuclease and ATPase activities, but not for modification.</text>
</comment>
<evidence type="ECO:0000256" key="4">
    <source>
        <dbReference type="ARBA" id="ARBA00022741"/>
    </source>
</evidence>
<dbReference type="InterPro" id="IPR014001">
    <property type="entry name" value="Helicase_ATP-bd"/>
</dbReference>
<dbReference type="InterPro" id="IPR055180">
    <property type="entry name" value="HsdR_RecA-like_helicase_dom_2"/>
</dbReference>
<dbReference type="InterPro" id="IPR007409">
    <property type="entry name" value="Restrct_endonuc_type1_HsdR_N"/>
</dbReference>
<evidence type="ECO:0000313" key="13">
    <source>
        <dbReference type="Proteomes" id="UP000254737"/>
    </source>
</evidence>
<dbReference type="GO" id="GO:0003677">
    <property type="term" value="F:DNA binding"/>
    <property type="evidence" value="ECO:0007669"/>
    <property type="project" value="UniProtKB-KW"/>
</dbReference>
<dbReference type="Pfam" id="PF04313">
    <property type="entry name" value="HSDR_N"/>
    <property type="match status" value="1"/>
</dbReference>
<evidence type="ECO:0000256" key="1">
    <source>
        <dbReference type="ARBA" id="ARBA00000851"/>
    </source>
</evidence>
<dbReference type="Gene3D" id="3.40.50.300">
    <property type="entry name" value="P-loop containing nucleotide triphosphate hydrolases"/>
    <property type="match status" value="2"/>
</dbReference>
<dbReference type="InterPro" id="IPR027417">
    <property type="entry name" value="P-loop_NTPase"/>
</dbReference>
<keyword evidence="4 10" id="KW-0547">Nucleotide-binding</keyword>
<dbReference type="PANTHER" id="PTHR30195">
    <property type="entry name" value="TYPE I SITE-SPECIFIC DEOXYRIBONUCLEASE PROTEIN SUBUNIT M AND R"/>
    <property type="match status" value="1"/>
</dbReference>
<dbReference type="Pfam" id="PF11867">
    <property type="entry name" value="T1RH-like_C"/>
    <property type="match status" value="1"/>
</dbReference>
<reference evidence="12 13" key="1">
    <citation type="submission" date="2018-06" db="EMBL/GenBank/DDBJ databases">
        <authorList>
            <consortium name="Pathogen Informatics"/>
            <person name="Doyle S."/>
        </authorList>
    </citation>
    <scope>NUCLEOTIDE SEQUENCE [LARGE SCALE GENOMIC DNA]</scope>
    <source>
        <strain evidence="12 13">NCTC13456</strain>
    </source>
</reference>
<dbReference type="EMBL" id="UFXS01000001">
    <property type="protein sequence ID" value="STD58579.1"/>
    <property type="molecule type" value="Genomic_DNA"/>
</dbReference>
<gene>
    <name evidence="12" type="primary">hsdR_2</name>
    <name evidence="12" type="ORF">NCTC13456_02203</name>
</gene>
<evidence type="ECO:0000256" key="5">
    <source>
        <dbReference type="ARBA" id="ARBA00022747"/>
    </source>
</evidence>
<dbReference type="GO" id="GO:0005524">
    <property type="term" value="F:ATP binding"/>
    <property type="evidence" value="ECO:0007669"/>
    <property type="project" value="UniProtKB-KW"/>
</dbReference>
<sequence>MLQKVENCNTFYYFNYQNQKTQLEKVIMKYTESQLEQAFISLLETEGYTYIDGKQLQRSSNQEVLIKEDLRAFLQDRYEDLEEIELESITNELAFQSTSNLYESNKYICKLLADGFIFKRNNPQKKDLHIRYIDCDSVDNNTFKIVNQLEIQGSELRIPDLILYINGIPVVVFEFKTAIEEEITIHDAYRQLTTRYKRDIPELLKYNVFCVISDGVNNKAGTVFSSYEFYYGWNKITGNEKKALTGIETTTSIVHGMLNQTRLVDIIHHFVLFPDSSKHELKVLSRYPQYYAANKLYQNIKAHRKPEGDGKGGTYFGATGCGKSYTMLYLTRLLMRSTDFASPTIIIISDRTDLDDQLSKDFTNAKKFIGDENIINIESRADLRSRLRGIESGGVYLTTVQKFAEDAEILSDRTNIICISDEAHRSQVNLDLKVKIDEEKGVTKSYGFAKYLHDSLPNATYVGFTGTPIDKTLEVFGDVVDQYTMFESVNDEITVRLVYEGRAAKVNLDYNKVQDIENYYENAVAEGASEYHVEASQKAIAKMEVVLGDKDRIKAIAQDFIAHYEKRIDERATVAGKAMFVCASRTIAYKLYQELLALRPEWGELNISDGLTEKEQKDIKPIERVKMVMTRNKDDEKELWELLGNKDERKELDRQFKQIKSNFKIAIVVDMWLTGFDVPFLDTIYIDKPLQTHNLIQTISRVNRKYEGKDRGLVVDYIGIKKNLNKALGMFNGQTADDDFEDLDQAEIIVRDQMDLLRQYFHQFDATDYYQGNPVERLNCLNKASELVLQTEDSEKFFVNVTKKLKSAYNLVSGSELFTPKEVDEIHFYFAVKSIVVKLTKGEAPDTAQMNAKVSKLVEEAIISEGVEEIFKLDDNKANAIDLFNDKFIEKISNLELPNTKIKILERLLKQTINNFKKVNKVKGQDFSERLQSIINRYNERSEGDILDYEGIQFDTAEQMLDLIIKLRVEMDSFQDLGIDYEEKAFYDILDMICKQYGFEFDNDKMLELAREIKIIVENTAKYPDWSDRDDIKAQLKMDIIVKLHQYGYPPITQDDVYKNVLEQAENFKKNR</sequence>
<dbReference type="PANTHER" id="PTHR30195:SF15">
    <property type="entry name" value="TYPE I RESTRICTION ENZYME HINDI ENDONUCLEASE SUBUNIT"/>
    <property type="match status" value="1"/>
</dbReference>
<protein>
    <recommendedName>
        <fullName evidence="10">Type I restriction enzyme endonuclease subunit</fullName>
        <shortName evidence="10">R protein</shortName>
        <ecNumber evidence="10">3.1.21.3</ecNumber>
    </recommendedName>
</protein>
<dbReference type="EC" id="3.1.21.3" evidence="10"/>
<keyword evidence="5 10" id="KW-0680">Restriction system</keyword>
<keyword evidence="7 10" id="KW-0378">Hydrolase</keyword>
<dbReference type="PROSITE" id="PS51192">
    <property type="entry name" value="HELICASE_ATP_BIND_1"/>
    <property type="match status" value="1"/>
</dbReference>
<dbReference type="Gene3D" id="3.90.1570.50">
    <property type="match status" value="1"/>
</dbReference>
<dbReference type="Pfam" id="PF18766">
    <property type="entry name" value="SWI2_SNF2"/>
    <property type="match status" value="1"/>
</dbReference>
<dbReference type="InterPro" id="IPR004473">
    <property type="entry name" value="Restrct_endonuc_typeI_HsdR"/>
</dbReference>
<evidence type="ECO:0000256" key="6">
    <source>
        <dbReference type="ARBA" id="ARBA00022759"/>
    </source>
</evidence>
<dbReference type="SMART" id="SM00487">
    <property type="entry name" value="DEXDc"/>
    <property type="match status" value="1"/>
</dbReference>
<dbReference type="CDD" id="cd22332">
    <property type="entry name" value="HsdR_N"/>
    <property type="match status" value="1"/>
</dbReference>
<organism evidence="12 13">
    <name type="scientific">Empedobacter falsenii</name>
    <dbReference type="NCBI Taxonomy" id="343874"/>
    <lineage>
        <taxon>Bacteria</taxon>
        <taxon>Pseudomonadati</taxon>
        <taxon>Bacteroidota</taxon>
        <taxon>Flavobacteriia</taxon>
        <taxon>Flavobacteriales</taxon>
        <taxon>Weeksellaceae</taxon>
        <taxon>Empedobacter</taxon>
    </lineage>
</organism>
<evidence type="ECO:0000256" key="2">
    <source>
        <dbReference type="ARBA" id="ARBA00008598"/>
    </source>
</evidence>
<evidence type="ECO:0000256" key="8">
    <source>
        <dbReference type="ARBA" id="ARBA00022840"/>
    </source>
</evidence>
<evidence type="ECO:0000256" key="7">
    <source>
        <dbReference type="ARBA" id="ARBA00022801"/>
    </source>
</evidence>
<keyword evidence="6" id="KW-0255">Endonuclease</keyword>
<dbReference type="GO" id="GO:0009035">
    <property type="term" value="F:type I site-specific deoxyribonuclease activity"/>
    <property type="evidence" value="ECO:0007669"/>
    <property type="project" value="UniProtKB-EC"/>
</dbReference>
<dbReference type="InterPro" id="IPR051268">
    <property type="entry name" value="Type-I_R_enzyme_R_subunit"/>
</dbReference>
<feature type="domain" description="Helicase ATP-binding" evidence="11">
    <location>
        <begin position="304"/>
        <end position="486"/>
    </location>
</feature>
<name>A0A376GCR4_9FLAO</name>
<evidence type="ECO:0000313" key="12">
    <source>
        <dbReference type="EMBL" id="STD58579.1"/>
    </source>
</evidence>
<comment type="similarity">
    <text evidence="2 10">Belongs to the HsdR family.</text>
</comment>
<proteinExistence type="inferred from homology"/>
<keyword evidence="8 10" id="KW-0067">ATP-binding</keyword>
<evidence type="ECO:0000259" key="11">
    <source>
        <dbReference type="PROSITE" id="PS51192"/>
    </source>
</evidence>
<keyword evidence="9 10" id="KW-0238">DNA-binding</keyword>
<dbReference type="CDD" id="cd18800">
    <property type="entry name" value="SF2_C_EcoR124I-like"/>
    <property type="match status" value="1"/>
</dbReference>
<dbReference type="InterPro" id="IPR021810">
    <property type="entry name" value="T1RH-like_C"/>
</dbReference>
<comment type="catalytic activity">
    <reaction evidence="1 10">
        <text>Endonucleolytic cleavage of DNA to give random double-stranded fragments with terminal 5'-phosphates, ATP is simultaneously hydrolyzed.</text>
        <dbReference type="EC" id="3.1.21.3"/>
    </reaction>
</comment>
<dbReference type="GO" id="GO:0009307">
    <property type="term" value="P:DNA restriction-modification system"/>
    <property type="evidence" value="ECO:0007669"/>
    <property type="project" value="UniProtKB-KW"/>
</dbReference>
<dbReference type="REBASE" id="429777">
    <property type="entry name" value="Efa13456ORF2196P"/>
</dbReference>
<dbReference type="NCBIfam" id="TIGR00348">
    <property type="entry name" value="hsdR"/>
    <property type="match status" value="1"/>
</dbReference>
<dbReference type="SUPFAM" id="SSF52540">
    <property type="entry name" value="P-loop containing nucleoside triphosphate hydrolases"/>
    <property type="match status" value="2"/>
</dbReference>
<dbReference type="STRING" id="343874.GCA_000805695_00049"/>
<keyword evidence="3" id="KW-0540">Nuclease</keyword>
<dbReference type="InterPro" id="IPR040980">
    <property type="entry name" value="SWI2_SNF2"/>
</dbReference>
<dbReference type="Proteomes" id="UP000254737">
    <property type="component" value="Unassembled WGS sequence"/>
</dbReference>
<dbReference type="AlphaFoldDB" id="A0A376GCR4"/>
<evidence type="ECO:0000256" key="9">
    <source>
        <dbReference type="ARBA" id="ARBA00023125"/>
    </source>
</evidence>